<evidence type="ECO:0000256" key="1">
    <source>
        <dbReference type="ARBA" id="ARBA00023015"/>
    </source>
</evidence>
<dbReference type="InterPro" id="IPR036388">
    <property type="entry name" value="WH-like_DNA-bd_sf"/>
</dbReference>
<dbReference type="EMBL" id="WIBF01000002">
    <property type="protein sequence ID" value="MQQ07825.1"/>
    <property type="molecule type" value="Genomic_DNA"/>
</dbReference>
<feature type="domain" description="HTH iclR-type" evidence="4">
    <location>
        <begin position="1"/>
        <end position="63"/>
    </location>
</feature>
<name>A0A843YDU6_9RHOB</name>
<dbReference type="PANTHER" id="PTHR30136:SF24">
    <property type="entry name" value="HTH-TYPE TRANSCRIPTIONAL REPRESSOR ALLR"/>
    <property type="match status" value="1"/>
</dbReference>
<dbReference type="Gene3D" id="1.10.10.10">
    <property type="entry name" value="Winged helix-like DNA-binding domain superfamily/Winged helix DNA-binding domain"/>
    <property type="match status" value="1"/>
</dbReference>
<reference evidence="6 7" key="1">
    <citation type="submission" date="2019-10" db="EMBL/GenBank/DDBJ databases">
        <title>Epibacterium sp. nov., isolated from seawater.</title>
        <authorList>
            <person name="Zhang X."/>
            <person name="Li N."/>
        </authorList>
    </citation>
    <scope>NUCLEOTIDE SEQUENCE [LARGE SCALE GENOMIC DNA]</scope>
    <source>
        <strain evidence="6 7">SM1979</strain>
    </source>
</reference>
<dbReference type="Proteomes" id="UP000444174">
    <property type="component" value="Unassembled WGS sequence"/>
</dbReference>
<protein>
    <submittedName>
        <fullName evidence="6">Helix-turn-helix domain-containing protein</fullName>
    </submittedName>
</protein>
<dbReference type="InterPro" id="IPR005471">
    <property type="entry name" value="Tscrpt_reg_IclR_N"/>
</dbReference>
<feature type="domain" description="IclR-ED" evidence="5">
    <location>
        <begin position="64"/>
        <end position="247"/>
    </location>
</feature>
<dbReference type="PROSITE" id="PS51078">
    <property type="entry name" value="ICLR_ED"/>
    <property type="match status" value="1"/>
</dbReference>
<dbReference type="Gene3D" id="3.30.450.40">
    <property type="match status" value="1"/>
</dbReference>
<evidence type="ECO:0000259" key="4">
    <source>
        <dbReference type="PROSITE" id="PS51077"/>
    </source>
</evidence>
<evidence type="ECO:0000259" key="5">
    <source>
        <dbReference type="PROSITE" id="PS51078"/>
    </source>
</evidence>
<dbReference type="InterPro" id="IPR050707">
    <property type="entry name" value="HTH_MetabolicPath_Reg"/>
</dbReference>
<keyword evidence="2" id="KW-0238">DNA-binding</keyword>
<evidence type="ECO:0000313" key="6">
    <source>
        <dbReference type="EMBL" id="MQQ07825.1"/>
    </source>
</evidence>
<gene>
    <name evidence="6" type="ORF">GFB49_05120</name>
</gene>
<sequence>MGTITKALQLLDAFSRQRPEIGLTEFVQIAQRDKATLHRHLSELTENGFLEQNPVTRAYRLGPAILRLSGVREVTHPMRSILSPIVADLSEQTGELAHASLLQGSVLSAVCHTDTKQHRTRVQFDEAEILPLHATSSGLCVLAFSDPGFSRAQLEEPLVAYTNATLTDPDAIKQRLSKIRELGYCLTEKGYDEDVTSLAVPLFGAESKVIGAFAVAFPSLRDSDTKRTQIKTTLMTLAARATERTGGSLPGLYADKWHQDA</sequence>
<dbReference type="AlphaFoldDB" id="A0A843YDU6"/>
<dbReference type="SMART" id="SM00346">
    <property type="entry name" value="HTH_ICLR"/>
    <property type="match status" value="1"/>
</dbReference>
<evidence type="ECO:0000256" key="2">
    <source>
        <dbReference type="ARBA" id="ARBA00023125"/>
    </source>
</evidence>
<dbReference type="PANTHER" id="PTHR30136">
    <property type="entry name" value="HELIX-TURN-HELIX TRANSCRIPTIONAL REGULATOR, ICLR FAMILY"/>
    <property type="match status" value="1"/>
</dbReference>
<evidence type="ECO:0000256" key="3">
    <source>
        <dbReference type="ARBA" id="ARBA00023163"/>
    </source>
</evidence>
<dbReference type="InterPro" id="IPR029016">
    <property type="entry name" value="GAF-like_dom_sf"/>
</dbReference>
<dbReference type="Pfam" id="PF09339">
    <property type="entry name" value="HTH_IclR"/>
    <property type="match status" value="1"/>
</dbReference>
<keyword evidence="1" id="KW-0805">Transcription regulation</keyword>
<dbReference type="GO" id="GO:0003677">
    <property type="term" value="F:DNA binding"/>
    <property type="evidence" value="ECO:0007669"/>
    <property type="project" value="UniProtKB-KW"/>
</dbReference>
<keyword evidence="7" id="KW-1185">Reference proteome</keyword>
<dbReference type="RefSeq" id="WP_343032477.1">
    <property type="nucleotide sequence ID" value="NZ_WIBF01000002.1"/>
</dbReference>
<dbReference type="SUPFAM" id="SSF46785">
    <property type="entry name" value="Winged helix' DNA-binding domain"/>
    <property type="match status" value="1"/>
</dbReference>
<comment type="caution">
    <text evidence="6">The sequence shown here is derived from an EMBL/GenBank/DDBJ whole genome shotgun (WGS) entry which is preliminary data.</text>
</comment>
<dbReference type="Pfam" id="PF01614">
    <property type="entry name" value="IclR_C"/>
    <property type="match status" value="1"/>
</dbReference>
<dbReference type="InterPro" id="IPR014757">
    <property type="entry name" value="Tscrpt_reg_IclR_C"/>
</dbReference>
<dbReference type="PROSITE" id="PS51077">
    <property type="entry name" value="HTH_ICLR"/>
    <property type="match status" value="1"/>
</dbReference>
<organism evidence="6 7">
    <name type="scientific">Tritonibacter litoralis</name>
    <dbReference type="NCBI Taxonomy" id="2662264"/>
    <lineage>
        <taxon>Bacteria</taxon>
        <taxon>Pseudomonadati</taxon>
        <taxon>Pseudomonadota</taxon>
        <taxon>Alphaproteobacteria</taxon>
        <taxon>Rhodobacterales</taxon>
        <taxon>Paracoccaceae</taxon>
        <taxon>Tritonibacter</taxon>
    </lineage>
</organism>
<evidence type="ECO:0000313" key="7">
    <source>
        <dbReference type="Proteomes" id="UP000444174"/>
    </source>
</evidence>
<dbReference type="GO" id="GO:0003700">
    <property type="term" value="F:DNA-binding transcription factor activity"/>
    <property type="evidence" value="ECO:0007669"/>
    <property type="project" value="TreeGrafter"/>
</dbReference>
<dbReference type="GO" id="GO:0045892">
    <property type="term" value="P:negative regulation of DNA-templated transcription"/>
    <property type="evidence" value="ECO:0007669"/>
    <property type="project" value="TreeGrafter"/>
</dbReference>
<proteinExistence type="predicted"/>
<dbReference type="InterPro" id="IPR036390">
    <property type="entry name" value="WH_DNA-bd_sf"/>
</dbReference>
<dbReference type="SUPFAM" id="SSF55781">
    <property type="entry name" value="GAF domain-like"/>
    <property type="match status" value="1"/>
</dbReference>
<accession>A0A843YDU6</accession>
<keyword evidence="3" id="KW-0804">Transcription</keyword>